<reference evidence="16" key="1">
    <citation type="submission" date="2015-07" db="EMBL/GenBank/DDBJ databases">
        <title>Complete Genome of Thermincola ferriacetica strain Z-0001T.</title>
        <authorList>
            <person name="Lusk B."/>
            <person name="Badalamenti J.P."/>
            <person name="Parameswaran P."/>
            <person name="Bond D.R."/>
            <person name="Torres C.I."/>
        </authorList>
    </citation>
    <scope>NUCLEOTIDE SEQUENCE [LARGE SCALE GENOMIC DNA]</scope>
    <source>
        <strain evidence="16">Z-0001</strain>
    </source>
</reference>
<comment type="similarity">
    <text evidence="2 12 13">Belongs to the RecF family.</text>
</comment>
<dbReference type="GO" id="GO:0006302">
    <property type="term" value="P:double-strand break repair"/>
    <property type="evidence" value="ECO:0007669"/>
    <property type="project" value="TreeGrafter"/>
</dbReference>
<evidence type="ECO:0000256" key="12">
    <source>
        <dbReference type="HAMAP-Rule" id="MF_00365"/>
    </source>
</evidence>
<evidence type="ECO:0000313" key="16">
    <source>
        <dbReference type="Proteomes" id="UP000037175"/>
    </source>
</evidence>
<dbReference type="InterPro" id="IPR042174">
    <property type="entry name" value="RecF_2"/>
</dbReference>
<dbReference type="InterPro" id="IPR018078">
    <property type="entry name" value="DNA-binding_RecF_CS"/>
</dbReference>
<evidence type="ECO:0000256" key="1">
    <source>
        <dbReference type="ARBA" id="ARBA00004496"/>
    </source>
</evidence>
<keyword evidence="9 12" id="KW-0238">DNA-binding</keyword>
<dbReference type="InterPro" id="IPR027417">
    <property type="entry name" value="P-loop_NTPase"/>
</dbReference>
<keyword evidence="7 12" id="KW-0227">DNA damage</keyword>
<dbReference type="InterPro" id="IPR001238">
    <property type="entry name" value="DNA-binding_RecF"/>
</dbReference>
<dbReference type="PATRIC" id="fig|281456.6.peg.3091"/>
<comment type="caution">
    <text evidence="15">The sequence shown here is derived from an EMBL/GenBank/DDBJ whole genome shotgun (WGS) entry which is preliminary data.</text>
</comment>
<keyword evidence="5 12" id="KW-0235">DNA replication</keyword>
<comment type="function">
    <text evidence="12 13">The RecF protein is involved in DNA metabolism; it is required for DNA replication and normal SOS inducibility. RecF binds preferentially to single-stranded, linear DNA. It also seems to bind ATP.</text>
</comment>
<keyword evidence="10 12" id="KW-0234">DNA repair</keyword>
<evidence type="ECO:0000256" key="13">
    <source>
        <dbReference type="RuleBase" id="RU000578"/>
    </source>
</evidence>
<dbReference type="PANTHER" id="PTHR32182">
    <property type="entry name" value="DNA REPLICATION AND REPAIR PROTEIN RECF"/>
    <property type="match status" value="1"/>
</dbReference>
<feature type="domain" description="RecF/RecN/SMC N-terminal" evidence="14">
    <location>
        <begin position="3"/>
        <end position="367"/>
    </location>
</feature>
<dbReference type="GO" id="GO:0005737">
    <property type="term" value="C:cytoplasm"/>
    <property type="evidence" value="ECO:0007669"/>
    <property type="project" value="UniProtKB-SubCell"/>
</dbReference>
<accession>A0A0L6VZ62</accession>
<evidence type="ECO:0000256" key="11">
    <source>
        <dbReference type="ARBA" id="ARBA00023236"/>
    </source>
</evidence>
<dbReference type="InterPro" id="IPR003395">
    <property type="entry name" value="RecF/RecN/SMC_N"/>
</dbReference>
<evidence type="ECO:0000256" key="9">
    <source>
        <dbReference type="ARBA" id="ARBA00023125"/>
    </source>
</evidence>
<gene>
    <name evidence="12" type="primary">recF</name>
    <name evidence="15" type="ORF">Tfer_2958</name>
</gene>
<keyword evidence="4 12" id="KW-0963">Cytoplasm</keyword>
<evidence type="ECO:0000256" key="3">
    <source>
        <dbReference type="ARBA" id="ARBA00020170"/>
    </source>
</evidence>
<dbReference type="EMBL" id="LGTE01000029">
    <property type="protein sequence ID" value="KNZ68496.1"/>
    <property type="molecule type" value="Genomic_DNA"/>
</dbReference>
<evidence type="ECO:0000256" key="5">
    <source>
        <dbReference type="ARBA" id="ARBA00022705"/>
    </source>
</evidence>
<dbReference type="PROSITE" id="PS00617">
    <property type="entry name" value="RECF_1"/>
    <property type="match status" value="1"/>
</dbReference>
<keyword evidence="16" id="KW-1185">Reference proteome</keyword>
<dbReference type="SUPFAM" id="SSF52540">
    <property type="entry name" value="P-loop containing nucleoside triphosphate hydrolases"/>
    <property type="match status" value="1"/>
</dbReference>
<dbReference type="HAMAP" id="MF_00365">
    <property type="entry name" value="RecF"/>
    <property type="match status" value="1"/>
</dbReference>
<feature type="binding site" evidence="12">
    <location>
        <begin position="30"/>
        <end position="37"/>
    </location>
    <ligand>
        <name>ATP</name>
        <dbReference type="ChEBI" id="CHEBI:30616"/>
    </ligand>
</feature>
<evidence type="ECO:0000313" key="15">
    <source>
        <dbReference type="EMBL" id="KNZ68496.1"/>
    </source>
</evidence>
<evidence type="ECO:0000256" key="10">
    <source>
        <dbReference type="ARBA" id="ARBA00023204"/>
    </source>
</evidence>
<keyword evidence="8 12" id="KW-0067">ATP-binding</keyword>
<dbReference type="RefSeq" id="WP_052218924.1">
    <property type="nucleotide sequence ID" value="NZ_LGTE01000029.1"/>
</dbReference>
<evidence type="ECO:0000256" key="7">
    <source>
        <dbReference type="ARBA" id="ARBA00022763"/>
    </source>
</evidence>
<dbReference type="GO" id="GO:0003697">
    <property type="term" value="F:single-stranded DNA binding"/>
    <property type="evidence" value="ECO:0007669"/>
    <property type="project" value="UniProtKB-UniRule"/>
</dbReference>
<dbReference type="Gene3D" id="3.40.50.300">
    <property type="entry name" value="P-loop containing nucleotide triphosphate hydrolases"/>
    <property type="match status" value="1"/>
</dbReference>
<dbReference type="NCBIfam" id="TIGR00611">
    <property type="entry name" value="recf"/>
    <property type="match status" value="1"/>
</dbReference>
<dbReference type="PROSITE" id="PS00618">
    <property type="entry name" value="RECF_2"/>
    <property type="match status" value="1"/>
</dbReference>
<keyword evidence="11 12" id="KW-0742">SOS response</keyword>
<evidence type="ECO:0000256" key="2">
    <source>
        <dbReference type="ARBA" id="ARBA00008016"/>
    </source>
</evidence>
<evidence type="ECO:0000259" key="14">
    <source>
        <dbReference type="Pfam" id="PF02463"/>
    </source>
</evidence>
<dbReference type="GO" id="GO:0000731">
    <property type="term" value="P:DNA synthesis involved in DNA repair"/>
    <property type="evidence" value="ECO:0007669"/>
    <property type="project" value="TreeGrafter"/>
</dbReference>
<dbReference type="Proteomes" id="UP000037175">
    <property type="component" value="Unassembled WGS sequence"/>
</dbReference>
<keyword evidence="6 12" id="KW-0547">Nucleotide-binding</keyword>
<comment type="subcellular location">
    <subcellularLocation>
        <location evidence="1 12 13">Cytoplasm</location>
    </subcellularLocation>
</comment>
<dbReference type="PANTHER" id="PTHR32182:SF0">
    <property type="entry name" value="DNA REPLICATION AND REPAIR PROTEIN RECF"/>
    <property type="match status" value="1"/>
</dbReference>
<sequence length="370" mass="42535">MLIDKIALLNFRNYQTLTLSFHDKLNLFVGDNAQGKTNILEAIYYSGTGRSHRTNKDADLIKWNENYFILKISGENLHGRFVLEIGLNREGKKKIKLNGVQKKRTGDILGTVKVILFSPEDLTLVKGSPVVRRKFIDTEISQISPGYYYNLLKYQRILVQRNALLKDIKMNKNLADNLPVWDRQLALFGAKLIYKKLDVLKKLTPLTRLMHRKITNGKEELETRYISNVVDKDNLSLEEIEKLFLEKIAANRDEELDRGITIIGPHRDDLVFYINGKEVKHYGSQGQQRSCSLSIKLAELELVKGETGEYPLLLLDDVMSELDEDRRQYLLESVQSKIQTFITTTDASLLAENLKKNASLFTIREGIIQF</sequence>
<dbReference type="CDD" id="cd03242">
    <property type="entry name" value="ABC_RecF"/>
    <property type="match status" value="1"/>
</dbReference>
<evidence type="ECO:0000256" key="6">
    <source>
        <dbReference type="ARBA" id="ARBA00022741"/>
    </source>
</evidence>
<evidence type="ECO:0000256" key="4">
    <source>
        <dbReference type="ARBA" id="ARBA00022490"/>
    </source>
</evidence>
<dbReference type="AlphaFoldDB" id="A0A0L6VZ62"/>
<dbReference type="GO" id="GO:0005524">
    <property type="term" value="F:ATP binding"/>
    <property type="evidence" value="ECO:0007669"/>
    <property type="project" value="UniProtKB-UniRule"/>
</dbReference>
<dbReference type="GO" id="GO:0006260">
    <property type="term" value="P:DNA replication"/>
    <property type="evidence" value="ECO:0007669"/>
    <property type="project" value="UniProtKB-UniRule"/>
</dbReference>
<proteinExistence type="inferred from homology"/>
<dbReference type="Pfam" id="PF02463">
    <property type="entry name" value="SMC_N"/>
    <property type="match status" value="1"/>
</dbReference>
<organism evidence="15 16">
    <name type="scientific">Thermincola ferriacetica</name>
    <dbReference type="NCBI Taxonomy" id="281456"/>
    <lineage>
        <taxon>Bacteria</taxon>
        <taxon>Bacillati</taxon>
        <taxon>Bacillota</taxon>
        <taxon>Clostridia</taxon>
        <taxon>Eubacteriales</taxon>
        <taxon>Thermincolaceae</taxon>
        <taxon>Thermincola</taxon>
    </lineage>
</organism>
<name>A0A0L6VZ62_9FIRM</name>
<dbReference type="GO" id="GO:0009432">
    <property type="term" value="P:SOS response"/>
    <property type="evidence" value="ECO:0007669"/>
    <property type="project" value="UniProtKB-UniRule"/>
</dbReference>
<dbReference type="Gene3D" id="1.20.1050.90">
    <property type="entry name" value="RecF/RecN/SMC, N-terminal domain"/>
    <property type="match status" value="1"/>
</dbReference>
<protein>
    <recommendedName>
        <fullName evidence="3 12">DNA replication and repair protein RecF</fullName>
    </recommendedName>
</protein>
<evidence type="ECO:0000256" key="8">
    <source>
        <dbReference type="ARBA" id="ARBA00022840"/>
    </source>
</evidence>